<evidence type="ECO:0000313" key="3">
    <source>
        <dbReference type="Proteomes" id="UP000319852"/>
    </source>
</evidence>
<dbReference type="AlphaFoldDB" id="A0A517N205"/>
<accession>A0A517N205</accession>
<dbReference type="PANTHER" id="PTHR38037:SF2">
    <property type="entry name" value="ATP-DEPENDENT ZINC PROTEASE DOMAIN-CONTAINING PROTEIN-RELATED"/>
    <property type="match status" value="1"/>
</dbReference>
<dbReference type="EMBL" id="CP036263">
    <property type="protein sequence ID" value="QDT01048.1"/>
    <property type="molecule type" value="Genomic_DNA"/>
</dbReference>
<organism evidence="2 3">
    <name type="scientific">Adhaeretor mobilis</name>
    <dbReference type="NCBI Taxonomy" id="1930276"/>
    <lineage>
        <taxon>Bacteria</taxon>
        <taxon>Pseudomonadati</taxon>
        <taxon>Planctomycetota</taxon>
        <taxon>Planctomycetia</taxon>
        <taxon>Pirellulales</taxon>
        <taxon>Lacipirellulaceae</taxon>
        <taxon>Adhaeretor</taxon>
    </lineage>
</organism>
<feature type="domain" description="Retropepsin-like aspartic endopeptidase" evidence="1">
    <location>
        <begin position="64"/>
        <end position="184"/>
    </location>
</feature>
<sequence length="202" mass="22339">MSDFKRQTAVVFALGASIIAAAIFVLSLDLDDVQSTKVSAEDLRVLGPTVNVALLDFEVTEDPMLFNSRVDTGAKTCSLHADSWSIEDGSEVMEENLGKKIRFRVENRTGESLWLERIIEEVAIVRTSEREEKRYKIPMTLLCEGVERTVLVSLNDRSAMSYAMLLGRNYLNGMFLVDVTGADVEDELLAGGGAQQSRKDAN</sequence>
<evidence type="ECO:0000313" key="2">
    <source>
        <dbReference type="EMBL" id="QDT01048.1"/>
    </source>
</evidence>
<dbReference type="Pfam" id="PF05618">
    <property type="entry name" value="Zn_protease"/>
    <property type="match status" value="1"/>
</dbReference>
<dbReference type="OrthoDB" id="9782977at2"/>
<dbReference type="KEGG" id="amob:HG15A2_43900"/>
<proteinExistence type="predicted"/>
<name>A0A517N205_9BACT</name>
<evidence type="ECO:0000259" key="1">
    <source>
        <dbReference type="Pfam" id="PF05618"/>
    </source>
</evidence>
<dbReference type="InterPro" id="IPR021109">
    <property type="entry name" value="Peptidase_aspartic_dom_sf"/>
</dbReference>
<dbReference type="SUPFAM" id="SSF50630">
    <property type="entry name" value="Acid proteases"/>
    <property type="match status" value="1"/>
</dbReference>
<dbReference type="RefSeq" id="WP_145062958.1">
    <property type="nucleotide sequence ID" value="NZ_CP036263.1"/>
</dbReference>
<dbReference type="Proteomes" id="UP000319852">
    <property type="component" value="Chromosome"/>
</dbReference>
<protein>
    <recommendedName>
        <fullName evidence="1">Retropepsin-like aspartic endopeptidase domain-containing protein</fullName>
    </recommendedName>
</protein>
<dbReference type="InterPro" id="IPR008503">
    <property type="entry name" value="Asp_endopeptidase"/>
</dbReference>
<dbReference type="Gene3D" id="2.40.70.10">
    <property type="entry name" value="Acid Proteases"/>
    <property type="match status" value="1"/>
</dbReference>
<reference evidence="2 3" key="1">
    <citation type="submission" date="2019-02" db="EMBL/GenBank/DDBJ databases">
        <title>Deep-cultivation of Planctomycetes and their phenomic and genomic characterization uncovers novel biology.</title>
        <authorList>
            <person name="Wiegand S."/>
            <person name="Jogler M."/>
            <person name="Boedeker C."/>
            <person name="Pinto D."/>
            <person name="Vollmers J."/>
            <person name="Rivas-Marin E."/>
            <person name="Kohn T."/>
            <person name="Peeters S.H."/>
            <person name="Heuer A."/>
            <person name="Rast P."/>
            <person name="Oberbeckmann S."/>
            <person name="Bunk B."/>
            <person name="Jeske O."/>
            <person name="Meyerdierks A."/>
            <person name="Storesund J.E."/>
            <person name="Kallscheuer N."/>
            <person name="Luecker S."/>
            <person name="Lage O.M."/>
            <person name="Pohl T."/>
            <person name="Merkel B.J."/>
            <person name="Hornburger P."/>
            <person name="Mueller R.-W."/>
            <person name="Bruemmer F."/>
            <person name="Labrenz M."/>
            <person name="Spormann A.M."/>
            <person name="Op den Camp H."/>
            <person name="Overmann J."/>
            <person name="Amann R."/>
            <person name="Jetten M.S.M."/>
            <person name="Mascher T."/>
            <person name="Medema M.H."/>
            <person name="Devos D.P."/>
            <person name="Kaster A.-K."/>
            <person name="Ovreas L."/>
            <person name="Rohde M."/>
            <person name="Galperin M.Y."/>
            <person name="Jogler C."/>
        </authorList>
    </citation>
    <scope>NUCLEOTIDE SEQUENCE [LARGE SCALE GENOMIC DNA]</scope>
    <source>
        <strain evidence="2 3">HG15A2</strain>
    </source>
</reference>
<keyword evidence="3" id="KW-1185">Reference proteome</keyword>
<gene>
    <name evidence="2" type="ORF">HG15A2_43900</name>
</gene>
<dbReference type="PANTHER" id="PTHR38037">
    <property type="entry name" value="ZN_PROTEASE DOMAIN-CONTAINING PROTEIN"/>
    <property type="match status" value="1"/>
</dbReference>